<feature type="domain" description="Sushi" evidence="12">
    <location>
        <begin position="1317"/>
        <end position="1375"/>
    </location>
</feature>
<feature type="disulfide bond" evidence="8">
    <location>
        <begin position="637"/>
        <end position="664"/>
    </location>
</feature>
<dbReference type="Pfam" id="PF00084">
    <property type="entry name" value="Sushi"/>
    <property type="match status" value="10"/>
</dbReference>
<protein>
    <submittedName>
        <fullName evidence="13">Locomotion-related protein Hikaru genki</fullName>
    </submittedName>
</protein>
<feature type="disulfide bond" evidence="8">
    <location>
        <begin position="103"/>
        <end position="130"/>
    </location>
</feature>
<dbReference type="InterPro" id="IPR013783">
    <property type="entry name" value="Ig-like_fold"/>
</dbReference>
<evidence type="ECO:0000256" key="7">
    <source>
        <dbReference type="ARBA" id="ARBA00023180"/>
    </source>
</evidence>
<evidence type="ECO:0000259" key="12">
    <source>
        <dbReference type="PROSITE" id="PS50923"/>
    </source>
</evidence>
<feature type="domain" description="Sushi" evidence="12">
    <location>
        <begin position="418"/>
        <end position="475"/>
    </location>
</feature>
<dbReference type="OrthoDB" id="9991441at2759"/>
<feature type="disulfide bond" evidence="8">
    <location>
        <begin position="1406"/>
        <end position="1433"/>
    </location>
</feature>
<feature type="domain" description="Sushi" evidence="12">
    <location>
        <begin position="73"/>
        <end position="132"/>
    </location>
</feature>
<feature type="domain" description="Sushi" evidence="12">
    <location>
        <begin position="592"/>
        <end position="666"/>
    </location>
</feature>
<feature type="disulfide bond" evidence="8">
    <location>
        <begin position="446"/>
        <end position="473"/>
    </location>
</feature>
<dbReference type="Gene3D" id="2.60.40.10">
    <property type="entry name" value="Immunoglobulins"/>
    <property type="match status" value="1"/>
</dbReference>
<dbReference type="InterPro" id="IPR000436">
    <property type="entry name" value="Sushi_SCR_CCP_dom"/>
</dbReference>
<evidence type="ECO:0000313" key="14">
    <source>
        <dbReference type="Proteomes" id="UP000055048"/>
    </source>
</evidence>
<accession>A0A0V0TSI1</accession>
<evidence type="ECO:0000256" key="4">
    <source>
        <dbReference type="ARBA" id="ARBA00022737"/>
    </source>
</evidence>
<feature type="domain" description="Sushi" evidence="12">
    <location>
        <begin position="768"/>
        <end position="831"/>
    </location>
</feature>
<name>A0A0V0TSI1_9BILA</name>
<keyword evidence="5" id="KW-0472">Membrane</keyword>
<evidence type="ECO:0000256" key="10">
    <source>
        <dbReference type="SAM" id="SignalP"/>
    </source>
</evidence>
<dbReference type="SUPFAM" id="SSF57535">
    <property type="entry name" value="Complement control module/SCR domain"/>
    <property type="match status" value="13"/>
</dbReference>
<keyword evidence="4" id="KW-0677">Repeat</keyword>
<dbReference type="SMART" id="SM00032">
    <property type="entry name" value="CCP"/>
    <property type="match status" value="15"/>
</dbReference>
<proteinExistence type="predicted"/>
<feature type="domain" description="Ig-like" evidence="11">
    <location>
        <begin position="1141"/>
        <end position="1240"/>
    </location>
</feature>
<dbReference type="InterPro" id="IPR035976">
    <property type="entry name" value="Sushi/SCR/CCP_sf"/>
</dbReference>
<dbReference type="CDD" id="cd00033">
    <property type="entry name" value="CCP"/>
    <property type="match status" value="10"/>
</dbReference>
<feature type="domain" description="Sushi" evidence="12">
    <location>
        <begin position="208"/>
        <end position="274"/>
    </location>
</feature>
<feature type="domain" description="Sushi" evidence="12">
    <location>
        <begin position="534"/>
        <end position="591"/>
    </location>
</feature>
<sequence>MVLFAMFHVLLILFYDNILKPDVAATAFLITNCPIRPDNWQELFSSQRCRRSCLVDSDCKPRHVCICDQECAARCPSLNNTLTNGIVQLPKESKVGSVTRYSCIGNYRLIGSASRVCQGNKQWSGEEPFCLASVARKITVRDIRGKAFQISPIYSKQLCWVQYPFKKITRVLNFRLPLLFALQKKSPIINALEVEPKNRDTASAQPIEKCPRPPQLPFAKHNASDSQQYFDVDTELYYTCLNGYSAHETAFPKTKCLLYNGKAEWFGPDVQCTGKVPVEARSCGDPGEVMNALRFGDQFDYPHSISYRCIDGFRLQGSPVQHCLIDGTWSNAKPTCKRDMKTIFKLLLYCTFILFIITAVQCPKPKAPFNGHVQGISLDFQSKIAYFCDEGYRLVGQKQRICQSDRTWSGSDPYCEEINCPTLGVLWNGFIDGEETSYGAMVIFRCLEGMTHLGAPYSRCEKDGTWSQPLPQCLAPCHIPLLTNGEILHHKTDELVPHGERITVECVNLHELEYNEQPVCNNGSWSHLIRCVPIRCLNWPEPIKNGYVLFTKTKHGAQARFVCNAGFYLQGPTTIRCSFGEWKGTRPVCVEKHCPHPKSVIGDIENGIIKLEGSMGTYEYKEYIKSVGEYRSIIFECHRGYLLQGPSRATCVNGTWQPNVRPRCVLQTHPVVANRVNWDVIVRERRNPSFSSKHPMGQSKIFKHRAKEESRKKMHRLRTNGHLVNDKFNVNDDESKKKWKGGKTTHASSSVSSGKLNFQKEKFQVASRGCIVPVRDRAFFVYINEFIKYGERITNGITVNMHCFPGYKAKGVQSSSCIRGDWSSSFGYCLPNTMNPVEQSASACAPPTDIHRAAVFRIPPVTGGPLYEHGLYTHVLMGDTTFPQTYPNGTLVQYRCSVEKNDQYSKQSSLQAMAVQCVNGAWIALLKQCVDSGSKSSKLNRKQPIQDLQRNGYPQNLAALTLTKQNRRCGKPIVKSPWTMQKDRGKAESFTDSEDKSDNAIQKLPFKMTYRQGSVIKIRCKLNNVTSLIRCSNGHWTPPDASLCKNVSNDQPMKTTGTNSCWFYPTEFRHIIAFNNLTGEDVIFKQILPEKTILMLRCTHVGMFQLVGPAYVACNNGTWNPSQPKPYCRPIGFIASPGHPPAITYRTVNGEMALAPTGELIVRRSSSVQLNCIFPKEDGQPVWQFTSSYRNYPQQWTNVTVDTEPYLDSDDKVQPSLRKITAYRLTIYMARPEDSGTFYCVDPVGRRHAVRLIIKDIACPKLQESEGAILKTTKGNYFGSIADFQCQPGYKLQGSSRLRCLQTGEWSSKFLPKCFAVQCENITKNHPALSINVSNYNYNGIAVFNCAAGYSVEGPRFIQCTAEGKWSEEPPSCQVIKCPYPDVPTGSVLVPKKPDYYYRDIVLFSCQSGYLLTGKNYAVCNQYGLWTNEPPECIRYCWFPGKPLLGDTTSEPKSYYLVGDVLVYYCTSNRYKIDGHPVLRCTSTGRWSSSVPRCRPPKSQHIQQEISE</sequence>
<dbReference type="Proteomes" id="UP000055048">
    <property type="component" value="Unassembled WGS sequence"/>
</dbReference>
<comment type="caution">
    <text evidence="13">The sequence shown here is derived from an EMBL/GenBank/DDBJ whole genome shotgun (WGS) entry which is preliminary data.</text>
</comment>
<evidence type="ECO:0000259" key="11">
    <source>
        <dbReference type="PROSITE" id="PS50835"/>
    </source>
</evidence>
<dbReference type="FunFam" id="2.10.70.10:FF:000011">
    <property type="entry name" value="CUB and sushi domain-containing protein 3 isoform A"/>
    <property type="match status" value="1"/>
</dbReference>
<comment type="caution">
    <text evidence="8">Lacks conserved residue(s) required for the propagation of feature annotation.</text>
</comment>
<organism evidence="13 14">
    <name type="scientific">Trichinella murrelli</name>
    <dbReference type="NCBI Taxonomy" id="144512"/>
    <lineage>
        <taxon>Eukaryota</taxon>
        <taxon>Metazoa</taxon>
        <taxon>Ecdysozoa</taxon>
        <taxon>Nematoda</taxon>
        <taxon>Enoplea</taxon>
        <taxon>Dorylaimia</taxon>
        <taxon>Trichinellida</taxon>
        <taxon>Trichinellidae</taxon>
        <taxon>Trichinella</taxon>
    </lineage>
</organism>
<dbReference type="EMBL" id="JYDJ01000157">
    <property type="protein sequence ID" value="KRX41931.1"/>
    <property type="molecule type" value="Genomic_DNA"/>
</dbReference>
<feature type="domain" description="Sushi" evidence="12">
    <location>
        <begin position="1257"/>
        <end position="1316"/>
    </location>
</feature>
<gene>
    <name evidence="13" type="primary">hig</name>
    <name evidence="13" type="ORF">T05_4830</name>
</gene>
<evidence type="ECO:0000256" key="2">
    <source>
        <dbReference type="ARBA" id="ARBA00022659"/>
    </source>
</evidence>
<dbReference type="Gene3D" id="2.10.70.10">
    <property type="entry name" value="Complement Module, domain 1"/>
    <property type="match status" value="12"/>
</dbReference>
<evidence type="ECO:0000256" key="5">
    <source>
        <dbReference type="ARBA" id="ARBA00023136"/>
    </source>
</evidence>
<feature type="domain" description="Sushi" evidence="12">
    <location>
        <begin position="1436"/>
        <end position="1496"/>
    </location>
</feature>
<evidence type="ECO:0000256" key="3">
    <source>
        <dbReference type="ARBA" id="ARBA00022729"/>
    </source>
</evidence>
<dbReference type="PANTHER" id="PTHR46393">
    <property type="entry name" value="SUSHI DOMAIN-CONTAINING PROTEIN"/>
    <property type="match status" value="1"/>
</dbReference>
<dbReference type="PANTHER" id="PTHR46393:SF7">
    <property type="entry name" value="COMPLEMENT C2"/>
    <property type="match status" value="1"/>
</dbReference>
<keyword evidence="2 8" id="KW-0768">Sushi</keyword>
<feature type="disulfide bond" evidence="8">
    <location>
        <begin position="1346"/>
        <end position="1373"/>
    </location>
</feature>
<feature type="domain" description="Sushi" evidence="12">
    <location>
        <begin position="1376"/>
        <end position="1435"/>
    </location>
</feature>
<evidence type="ECO:0000256" key="6">
    <source>
        <dbReference type="ARBA" id="ARBA00023157"/>
    </source>
</evidence>
<feature type="domain" description="Sushi" evidence="12">
    <location>
        <begin position="281"/>
        <end position="338"/>
    </location>
</feature>
<keyword evidence="14" id="KW-1185">Reference proteome</keyword>
<evidence type="ECO:0000256" key="1">
    <source>
        <dbReference type="ARBA" id="ARBA00004370"/>
    </source>
</evidence>
<dbReference type="SUPFAM" id="SSF48726">
    <property type="entry name" value="Immunoglobulin"/>
    <property type="match status" value="1"/>
</dbReference>
<evidence type="ECO:0000256" key="8">
    <source>
        <dbReference type="PROSITE-ProRule" id="PRU00302"/>
    </source>
</evidence>
<reference evidence="13 14" key="1">
    <citation type="submission" date="2015-01" db="EMBL/GenBank/DDBJ databases">
        <title>Evolution of Trichinella species and genotypes.</title>
        <authorList>
            <person name="Korhonen P.K."/>
            <person name="Edoardo P."/>
            <person name="Giuseppe L.R."/>
            <person name="Gasser R.B."/>
        </authorList>
    </citation>
    <scope>NUCLEOTIDE SEQUENCE [LARGE SCALE GENOMIC DNA]</scope>
    <source>
        <strain evidence="13">ISS417</strain>
    </source>
</reference>
<dbReference type="STRING" id="144512.A0A0V0TSI1"/>
<dbReference type="InterPro" id="IPR036179">
    <property type="entry name" value="Ig-like_dom_sf"/>
</dbReference>
<feature type="chain" id="PRO_5006869387" evidence="10">
    <location>
        <begin position="26"/>
        <end position="1508"/>
    </location>
</feature>
<dbReference type="PROSITE" id="PS50923">
    <property type="entry name" value="SUSHI"/>
    <property type="match status" value="12"/>
</dbReference>
<feature type="disulfide bond" evidence="8">
    <location>
        <begin position="388"/>
        <end position="415"/>
    </location>
</feature>
<feature type="signal peptide" evidence="10">
    <location>
        <begin position="1"/>
        <end position="25"/>
    </location>
</feature>
<feature type="domain" description="Sushi" evidence="12">
    <location>
        <begin position="360"/>
        <end position="417"/>
    </location>
</feature>
<dbReference type="PROSITE" id="PS50835">
    <property type="entry name" value="IG_LIKE"/>
    <property type="match status" value="1"/>
</dbReference>
<evidence type="ECO:0000313" key="13">
    <source>
        <dbReference type="EMBL" id="KRX41931.1"/>
    </source>
</evidence>
<keyword evidence="7" id="KW-0325">Glycoprotein</keyword>
<feature type="region of interest" description="Disordered" evidence="9">
    <location>
        <begin position="689"/>
        <end position="710"/>
    </location>
</feature>
<dbReference type="InterPro" id="IPR007110">
    <property type="entry name" value="Ig-like_dom"/>
</dbReference>
<comment type="subcellular location">
    <subcellularLocation>
        <location evidence="1">Membrane</location>
    </subcellularLocation>
</comment>
<feature type="disulfide bond" evidence="8">
    <location>
        <begin position="309"/>
        <end position="336"/>
    </location>
</feature>
<evidence type="ECO:0000256" key="9">
    <source>
        <dbReference type="SAM" id="MobiDB-lite"/>
    </source>
</evidence>
<keyword evidence="6 8" id="KW-1015">Disulfide bond</keyword>
<dbReference type="GO" id="GO:0016020">
    <property type="term" value="C:membrane"/>
    <property type="evidence" value="ECO:0007669"/>
    <property type="project" value="UniProtKB-SubCell"/>
</dbReference>
<keyword evidence="3 10" id="KW-0732">Signal</keyword>